<keyword evidence="1" id="KW-1133">Transmembrane helix</keyword>
<keyword evidence="1" id="KW-0472">Membrane</keyword>
<organism evidence="2 3">
    <name type="scientific">Cohnella endophytica</name>
    <dbReference type="NCBI Taxonomy" id="2419778"/>
    <lineage>
        <taxon>Bacteria</taxon>
        <taxon>Bacillati</taxon>
        <taxon>Bacillota</taxon>
        <taxon>Bacilli</taxon>
        <taxon>Bacillales</taxon>
        <taxon>Paenibacillaceae</taxon>
        <taxon>Cohnella</taxon>
    </lineage>
</organism>
<evidence type="ECO:0000256" key="1">
    <source>
        <dbReference type="SAM" id="Phobius"/>
    </source>
</evidence>
<keyword evidence="1" id="KW-0812">Transmembrane</keyword>
<reference evidence="2 3" key="1">
    <citation type="submission" date="2018-10" db="EMBL/GenBank/DDBJ databases">
        <title>Cohnella sp. M2MS4P-1, whole genome shotgun sequence.</title>
        <authorList>
            <person name="Tuo L."/>
        </authorList>
    </citation>
    <scope>NUCLEOTIDE SEQUENCE [LARGE SCALE GENOMIC DNA]</scope>
    <source>
        <strain evidence="2 3">M2MS4P-1</strain>
    </source>
</reference>
<dbReference type="Proteomes" id="UP000282076">
    <property type="component" value="Unassembled WGS sequence"/>
</dbReference>
<dbReference type="RefSeq" id="WP_120973643.1">
    <property type="nucleotide sequence ID" value="NZ_RBZM01000001.1"/>
</dbReference>
<proteinExistence type="predicted"/>
<sequence>MNASKVHPKTVMLTVFIILFIGTVFFSIILFTERVENFVLCMVIGTSFSLLMVALNYFLHGISIEDSKLVIKLDGARGYKKYTIELSNIKKLEYINRKILGSKLFIVLVYFTEGNEEKMLEIKNSIYFEKDLRIIFNIIQTNYQIPFTEYQ</sequence>
<accession>A0A494YBG3</accession>
<evidence type="ECO:0000313" key="3">
    <source>
        <dbReference type="Proteomes" id="UP000282076"/>
    </source>
</evidence>
<evidence type="ECO:0000313" key="2">
    <source>
        <dbReference type="EMBL" id="RKP57976.1"/>
    </source>
</evidence>
<feature type="transmembrane region" description="Helical" evidence="1">
    <location>
        <begin position="12"/>
        <end position="31"/>
    </location>
</feature>
<dbReference type="EMBL" id="RBZM01000001">
    <property type="protein sequence ID" value="RKP57976.1"/>
    <property type="molecule type" value="Genomic_DNA"/>
</dbReference>
<gene>
    <name evidence="2" type="ORF">D7Z26_00215</name>
</gene>
<dbReference type="AlphaFoldDB" id="A0A494YBG3"/>
<keyword evidence="3" id="KW-1185">Reference proteome</keyword>
<feature type="transmembrane region" description="Helical" evidence="1">
    <location>
        <begin position="37"/>
        <end position="59"/>
    </location>
</feature>
<protein>
    <submittedName>
        <fullName evidence="2">Uncharacterized protein</fullName>
    </submittedName>
</protein>
<name>A0A494YBG3_9BACL</name>
<comment type="caution">
    <text evidence="2">The sequence shown here is derived from an EMBL/GenBank/DDBJ whole genome shotgun (WGS) entry which is preliminary data.</text>
</comment>